<evidence type="ECO:0000313" key="4">
    <source>
        <dbReference type="Proteomes" id="UP000037712"/>
    </source>
</evidence>
<dbReference type="Gene3D" id="3.30.2400.10">
    <property type="entry name" value="Major capsid protein gp5"/>
    <property type="match status" value="1"/>
</dbReference>
<gene>
    <name evidence="3" type="ORF">Z051_19710</name>
</gene>
<sequence length="289" mass="30143">MSLYTTSADVSGLLPDTIGELVVQPVTAASVAMQVAAVVTTGTHTYRVPIVTEDPTAAWTAEGAEISPSDATLAELTVTPRKVAGLTIISRELANDSSPRAQEIVGQGLARDIAKQIDAAFFGTNVTNAGPPVVRNDNQPTGLLDLTGYQSVETGASITNTDPFAEALSKAERVGATITAFVAHPTTVLTLAKVKKATGSNEPLLGNDPTAPTKRTVLGVPLHSSPAVAAGDIWAIPIERVQVVLREDVTLDVDASAYFSSDRIGVRATLRVGFAFPQEAAVIRLHDVP</sequence>
<evidence type="ECO:0000256" key="1">
    <source>
        <dbReference type="ARBA" id="ARBA00004328"/>
    </source>
</evidence>
<evidence type="ECO:0000313" key="3">
    <source>
        <dbReference type="EMBL" id="KOS54515.1"/>
    </source>
</evidence>
<protein>
    <submittedName>
        <fullName evidence="3">Capsid protein</fullName>
    </submittedName>
</protein>
<reference evidence="4" key="2">
    <citation type="submission" date="2015-01" db="EMBL/GenBank/DDBJ databases">
        <title>Draft genome sequence of potential hydrocarbon metabolising strain of Rhodococcus rhodochrous.</title>
        <authorList>
            <person name="Aggarwal R.K."/>
            <person name="Dawar C."/>
        </authorList>
    </citation>
    <scope>NUCLEOTIDE SEQUENCE [LARGE SCALE GENOMIC DNA]</scope>
    <source>
        <strain evidence="4">KG-21</strain>
    </source>
</reference>
<dbReference type="Proteomes" id="UP000037712">
    <property type="component" value="Unassembled WGS sequence"/>
</dbReference>
<comment type="subcellular location">
    <subcellularLocation>
        <location evidence="1">Virion</location>
    </subcellularLocation>
</comment>
<name>A0A0M8PGM3_RHORH</name>
<dbReference type="PATRIC" id="fig|1441923.3.peg.4308"/>
<dbReference type="SUPFAM" id="SSF56563">
    <property type="entry name" value="Major capsid protein gp5"/>
    <property type="match status" value="1"/>
</dbReference>
<dbReference type="EMBL" id="AZYO01000065">
    <property type="protein sequence ID" value="KOS54515.1"/>
    <property type="molecule type" value="Genomic_DNA"/>
</dbReference>
<dbReference type="Gene3D" id="3.30.2320.10">
    <property type="entry name" value="hypothetical protein PF0899 domain"/>
    <property type="match status" value="1"/>
</dbReference>
<dbReference type="RefSeq" id="WP_054374165.1">
    <property type="nucleotide sequence ID" value="NZ_AZYO01000065.1"/>
</dbReference>
<dbReference type="AlphaFoldDB" id="A0A0M8PGM3"/>
<dbReference type="Pfam" id="PF05065">
    <property type="entry name" value="Phage_capsid"/>
    <property type="match status" value="1"/>
</dbReference>
<feature type="domain" description="Phage capsid-like C-terminal" evidence="2">
    <location>
        <begin position="13"/>
        <end position="285"/>
    </location>
</feature>
<dbReference type="NCBIfam" id="TIGR01554">
    <property type="entry name" value="major_cap_HK97"/>
    <property type="match status" value="1"/>
</dbReference>
<evidence type="ECO:0000259" key="2">
    <source>
        <dbReference type="Pfam" id="PF05065"/>
    </source>
</evidence>
<dbReference type="InterPro" id="IPR024455">
    <property type="entry name" value="Phage_capsid"/>
</dbReference>
<reference evidence="3 4" key="1">
    <citation type="journal article" date="2015" name="Genome Announc.">
        <title>Draft Genome Sequence of Rhodococcus rhodochrous Strain KG-21, a Soil Isolate from Oil Fields of Krishna-Godavari Basin, India.</title>
        <authorList>
            <person name="Dawar C."/>
            <person name="Aggarwal R.K."/>
        </authorList>
    </citation>
    <scope>NUCLEOTIDE SEQUENCE [LARGE SCALE GENOMIC DNA]</scope>
    <source>
        <strain evidence="3 4">KG-21</strain>
    </source>
</reference>
<dbReference type="InterPro" id="IPR054612">
    <property type="entry name" value="Phage_capsid-like_C"/>
</dbReference>
<accession>A0A0M8PGM3</accession>
<comment type="caution">
    <text evidence="3">The sequence shown here is derived from an EMBL/GenBank/DDBJ whole genome shotgun (WGS) entry which is preliminary data.</text>
</comment>
<organism evidence="3 4">
    <name type="scientific">Rhodococcus rhodochrous KG-21</name>
    <dbReference type="NCBI Taxonomy" id="1441923"/>
    <lineage>
        <taxon>Bacteria</taxon>
        <taxon>Bacillati</taxon>
        <taxon>Actinomycetota</taxon>
        <taxon>Actinomycetes</taxon>
        <taxon>Mycobacteriales</taxon>
        <taxon>Nocardiaceae</taxon>
        <taxon>Rhodococcus</taxon>
    </lineage>
</organism>
<proteinExistence type="predicted"/>